<dbReference type="PATRIC" id="fig|1125712.3.peg.1421"/>
<dbReference type="STRING" id="1125712.HMPREF1316_2362"/>
<evidence type="ECO:0000313" key="2">
    <source>
        <dbReference type="EMBL" id="ERL08037.1"/>
    </source>
</evidence>
<dbReference type="AlphaFoldDB" id="U2UY47"/>
<accession>U2UY47</accession>
<organism evidence="2 3">
    <name type="scientific">Olsenella profusa F0195</name>
    <dbReference type="NCBI Taxonomy" id="1125712"/>
    <lineage>
        <taxon>Bacteria</taxon>
        <taxon>Bacillati</taxon>
        <taxon>Actinomycetota</taxon>
        <taxon>Coriobacteriia</taxon>
        <taxon>Coriobacteriales</taxon>
        <taxon>Atopobiaceae</taxon>
        <taxon>Olsenella</taxon>
    </lineage>
</organism>
<comment type="caution">
    <text evidence="2">The sequence shown here is derived from an EMBL/GenBank/DDBJ whole genome shotgun (WGS) entry which is preliminary data.</text>
</comment>
<dbReference type="eggNOG" id="ENOG50347MH">
    <property type="taxonomic scope" value="Bacteria"/>
</dbReference>
<gene>
    <name evidence="2" type="ORF">HMPREF1316_2362</name>
</gene>
<feature type="region of interest" description="Disordered" evidence="1">
    <location>
        <begin position="77"/>
        <end position="103"/>
    </location>
</feature>
<feature type="compositionally biased region" description="Basic and acidic residues" evidence="1">
    <location>
        <begin position="89"/>
        <end position="100"/>
    </location>
</feature>
<dbReference type="EMBL" id="AWEZ01000047">
    <property type="protein sequence ID" value="ERL08037.1"/>
    <property type="molecule type" value="Genomic_DNA"/>
</dbReference>
<dbReference type="Proteomes" id="UP000016638">
    <property type="component" value="Unassembled WGS sequence"/>
</dbReference>
<protein>
    <submittedName>
        <fullName evidence="2">Uncharacterized protein</fullName>
    </submittedName>
</protein>
<evidence type="ECO:0000256" key="1">
    <source>
        <dbReference type="SAM" id="MobiDB-lite"/>
    </source>
</evidence>
<reference evidence="2 3" key="1">
    <citation type="submission" date="2013-08" db="EMBL/GenBank/DDBJ databases">
        <authorList>
            <person name="Durkin A.S."/>
            <person name="Haft D.R."/>
            <person name="McCorrison J."/>
            <person name="Torralba M."/>
            <person name="Gillis M."/>
            <person name="Haft D.H."/>
            <person name="Methe B."/>
            <person name="Sutton G."/>
            <person name="Nelson K.E."/>
        </authorList>
    </citation>
    <scope>NUCLEOTIDE SEQUENCE [LARGE SCALE GENOMIC DNA]</scope>
    <source>
        <strain evidence="2 3">F0195</strain>
    </source>
</reference>
<proteinExistence type="predicted"/>
<evidence type="ECO:0000313" key="3">
    <source>
        <dbReference type="Proteomes" id="UP000016638"/>
    </source>
</evidence>
<keyword evidence="3" id="KW-1185">Reference proteome</keyword>
<name>U2UY47_9ACTN</name>
<sequence>MCRLGIRLADVPMTIGWSGLKVFYRHLDSASATWRAQHPKYAPYSTPFGIAQMLADVIDIEQWVCYGIAAAHHAKGTRMPRKPKPYEAPWRKGDHRDRHVGSGAIPRSEFLDWYYGDGDQRKTG</sequence>